<accession>A0A2S2DQD5</accession>
<dbReference type="OrthoDB" id="5292716at2"/>
<keyword evidence="3" id="KW-1185">Reference proteome</keyword>
<proteinExistence type="predicted"/>
<organism evidence="2 3">
    <name type="scientific">Massilia oculi</name>
    <dbReference type="NCBI Taxonomy" id="945844"/>
    <lineage>
        <taxon>Bacteria</taxon>
        <taxon>Pseudomonadati</taxon>
        <taxon>Pseudomonadota</taxon>
        <taxon>Betaproteobacteria</taxon>
        <taxon>Burkholderiales</taxon>
        <taxon>Oxalobacteraceae</taxon>
        <taxon>Telluria group</taxon>
        <taxon>Massilia</taxon>
    </lineage>
</organism>
<evidence type="ECO:0000313" key="3">
    <source>
        <dbReference type="Proteomes" id="UP000245820"/>
    </source>
</evidence>
<feature type="signal peptide" evidence="1">
    <location>
        <begin position="1"/>
        <end position="22"/>
    </location>
</feature>
<dbReference type="RefSeq" id="WP_109347794.1">
    <property type="nucleotide sequence ID" value="NZ_CP029343.1"/>
</dbReference>
<sequence length="267" mass="28802">MLMKPLSILALALAGIPGAALAAPDLPQIGDVHAPLAVAMPAIPDGGWFTSAELGAITTSGNTNGTSVTGKIDARHETARWSHEFIASGYFKEDEYEDEFGEPVKSRSAQRWATSAKASLKLLGDGRRAFVLATHTDDRFGAYRKYSTVGIGYGSRWYTAPDKTLDVEIGPGYSVGKRDNEEEERGMTVRSAAQFRWQVSPSAFFAQTVSVEKGTGNTHSVAETSLSTKINGSMQMKAGFSVRNDSDVPDDKKNTDTQTSLTMVYSF</sequence>
<dbReference type="AlphaFoldDB" id="A0A2S2DQD5"/>
<reference evidence="2 3" key="1">
    <citation type="submission" date="2018-05" db="EMBL/GenBank/DDBJ databases">
        <title>Complete genome sequence of Massilia oculi sp. nov. CCUG 43427T (=DSM 26321T), the type strain of M. oculi, and comparison with genome sequences of other Massilia strains.</title>
        <authorList>
            <person name="Zhu B."/>
        </authorList>
    </citation>
    <scope>NUCLEOTIDE SEQUENCE [LARGE SCALE GENOMIC DNA]</scope>
    <source>
        <strain evidence="2 3">CCUG 43427</strain>
    </source>
</reference>
<name>A0A2S2DQD5_9BURK</name>
<dbReference type="KEGG" id="mtim:DIR46_25825"/>
<dbReference type="EMBL" id="CP029343">
    <property type="protein sequence ID" value="AWL07508.1"/>
    <property type="molecule type" value="Genomic_DNA"/>
</dbReference>
<evidence type="ECO:0000256" key="1">
    <source>
        <dbReference type="SAM" id="SignalP"/>
    </source>
</evidence>
<dbReference type="InterPro" id="IPR007433">
    <property type="entry name" value="DUF481"/>
</dbReference>
<feature type="chain" id="PRO_5015770413" evidence="1">
    <location>
        <begin position="23"/>
        <end position="267"/>
    </location>
</feature>
<gene>
    <name evidence="2" type="ORF">DIR46_25825</name>
</gene>
<dbReference type="Pfam" id="PF04338">
    <property type="entry name" value="DUF481"/>
    <property type="match status" value="1"/>
</dbReference>
<dbReference type="Proteomes" id="UP000245820">
    <property type="component" value="Chromosome"/>
</dbReference>
<keyword evidence="1" id="KW-0732">Signal</keyword>
<protein>
    <submittedName>
        <fullName evidence="2">DUF481 domain-containing protein</fullName>
    </submittedName>
</protein>
<evidence type="ECO:0000313" key="2">
    <source>
        <dbReference type="EMBL" id="AWL07508.1"/>
    </source>
</evidence>